<protein>
    <submittedName>
        <fullName evidence="2">Uncharacterized protein</fullName>
    </submittedName>
</protein>
<sequence length="438" mass="48339">MAMGEIEDYIELNERDEYCPPHTHRSRDILTPDTAMARLSDCHPTAALAGQPFDTLVHFIAVHLLASCYTLPPVTSANNLPPFQQRTGSRLITALRLHSLYRFSPAAGYNAREPSRTSPWPGHYSECTVEKEMADMFLRRRSFGMVDKAITYQSRWSTIRRQLQDTGQWSDGPADVGHSRESSNSSATLSSTSPPRSMSRLFCQPSAPLDIGTKAHYLCYPLFSKKNKHAKRCESPKPMARPRPFPLQRISHPSLKVPSANRPPGTQSAHAPAVPNPGIGDVSLGAGNGADRPTSYVCHIPEIRRISASTQTASPAESANDYLLNSQGHVLRRASMFDPTRLCPWGSVQTLQDSGDLMDEVLSLSSDTTVRGRNSREEQRSDYFNSSPPSTQEDDVESSSEDSVEGGRKRRCGLVNALDSAAEFSHRLRKRETGASAE</sequence>
<proteinExistence type="predicted"/>
<feature type="region of interest" description="Disordered" evidence="1">
    <location>
        <begin position="366"/>
        <end position="411"/>
    </location>
</feature>
<feature type="compositionally biased region" description="Acidic residues" evidence="1">
    <location>
        <begin position="392"/>
        <end position="404"/>
    </location>
</feature>
<feature type="compositionally biased region" description="Low complexity" evidence="1">
    <location>
        <begin position="182"/>
        <end position="197"/>
    </location>
</feature>
<organism evidence="2 3">
    <name type="scientific">Massarina eburnea CBS 473.64</name>
    <dbReference type="NCBI Taxonomy" id="1395130"/>
    <lineage>
        <taxon>Eukaryota</taxon>
        <taxon>Fungi</taxon>
        <taxon>Dikarya</taxon>
        <taxon>Ascomycota</taxon>
        <taxon>Pezizomycotina</taxon>
        <taxon>Dothideomycetes</taxon>
        <taxon>Pleosporomycetidae</taxon>
        <taxon>Pleosporales</taxon>
        <taxon>Massarineae</taxon>
        <taxon>Massarinaceae</taxon>
        <taxon>Massarina</taxon>
    </lineage>
</organism>
<evidence type="ECO:0000256" key="1">
    <source>
        <dbReference type="SAM" id="MobiDB-lite"/>
    </source>
</evidence>
<evidence type="ECO:0000313" key="3">
    <source>
        <dbReference type="Proteomes" id="UP000799753"/>
    </source>
</evidence>
<evidence type="ECO:0000313" key="2">
    <source>
        <dbReference type="EMBL" id="KAF2640229.1"/>
    </source>
</evidence>
<reference evidence="2" key="1">
    <citation type="journal article" date="2020" name="Stud. Mycol.">
        <title>101 Dothideomycetes genomes: a test case for predicting lifestyles and emergence of pathogens.</title>
        <authorList>
            <person name="Haridas S."/>
            <person name="Albert R."/>
            <person name="Binder M."/>
            <person name="Bloem J."/>
            <person name="Labutti K."/>
            <person name="Salamov A."/>
            <person name="Andreopoulos B."/>
            <person name="Baker S."/>
            <person name="Barry K."/>
            <person name="Bills G."/>
            <person name="Bluhm B."/>
            <person name="Cannon C."/>
            <person name="Castanera R."/>
            <person name="Culley D."/>
            <person name="Daum C."/>
            <person name="Ezra D."/>
            <person name="Gonzalez J."/>
            <person name="Henrissat B."/>
            <person name="Kuo A."/>
            <person name="Liang C."/>
            <person name="Lipzen A."/>
            <person name="Lutzoni F."/>
            <person name="Magnuson J."/>
            <person name="Mondo S."/>
            <person name="Nolan M."/>
            <person name="Ohm R."/>
            <person name="Pangilinan J."/>
            <person name="Park H.-J."/>
            <person name="Ramirez L."/>
            <person name="Alfaro M."/>
            <person name="Sun H."/>
            <person name="Tritt A."/>
            <person name="Yoshinaga Y."/>
            <person name="Zwiers L.-H."/>
            <person name="Turgeon B."/>
            <person name="Goodwin S."/>
            <person name="Spatafora J."/>
            <person name="Crous P."/>
            <person name="Grigoriev I."/>
        </authorList>
    </citation>
    <scope>NUCLEOTIDE SEQUENCE</scope>
    <source>
        <strain evidence="2">CBS 473.64</strain>
    </source>
</reference>
<name>A0A6A6RXD1_9PLEO</name>
<dbReference type="OrthoDB" id="3946545at2759"/>
<feature type="region of interest" description="Disordered" evidence="1">
    <location>
        <begin position="230"/>
        <end position="287"/>
    </location>
</feature>
<dbReference type="AlphaFoldDB" id="A0A6A6RXD1"/>
<accession>A0A6A6RXD1</accession>
<dbReference type="Proteomes" id="UP000799753">
    <property type="component" value="Unassembled WGS sequence"/>
</dbReference>
<feature type="region of interest" description="Disordered" evidence="1">
    <location>
        <begin position="164"/>
        <end position="201"/>
    </location>
</feature>
<feature type="compositionally biased region" description="Polar residues" evidence="1">
    <location>
        <begin position="382"/>
        <end position="391"/>
    </location>
</feature>
<gene>
    <name evidence="2" type="ORF">P280DRAFT_480702</name>
</gene>
<keyword evidence="3" id="KW-1185">Reference proteome</keyword>
<dbReference type="EMBL" id="MU006785">
    <property type="protein sequence ID" value="KAF2640229.1"/>
    <property type="molecule type" value="Genomic_DNA"/>
</dbReference>